<keyword evidence="2" id="KW-0808">Transferase</keyword>
<name>A0A7U3RXR2_9CYAN</name>
<evidence type="ECO:0000313" key="2">
    <source>
        <dbReference type="EMBL" id="QOV21310.1"/>
    </source>
</evidence>
<dbReference type="RefSeq" id="WP_200986968.1">
    <property type="nucleotide sequence ID" value="NZ_CP063311.1"/>
</dbReference>
<evidence type="ECO:0000313" key="3">
    <source>
        <dbReference type="Proteomes" id="UP000593846"/>
    </source>
</evidence>
<proteinExistence type="predicted"/>
<dbReference type="EMBL" id="CP063311">
    <property type="protein sequence ID" value="QOV21310.1"/>
    <property type="molecule type" value="Genomic_DNA"/>
</dbReference>
<organism evidence="2 3">
    <name type="scientific">Anabaenopsis elenkinii CCIBt3563</name>
    <dbReference type="NCBI Taxonomy" id="2779889"/>
    <lineage>
        <taxon>Bacteria</taxon>
        <taxon>Bacillati</taxon>
        <taxon>Cyanobacteriota</taxon>
        <taxon>Cyanophyceae</taxon>
        <taxon>Nostocales</taxon>
        <taxon>Nodulariaceae</taxon>
        <taxon>Anabaenopsis</taxon>
    </lineage>
</organism>
<evidence type="ECO:0000259" key="1">
    <source>
        <dbReference type="Pfam" id="PF04230"/>
    </source>
</evidence>
<dbReference type="AlphaFoldDB" id="A0A7U3RXR2"/>
<dbReference type="KEGG" id="aee:IM676_11045"/>
<keyword evidence="3" id="KW-1185">Reference proteome</keyword>
<gene>
    <name evidence="2" type="ORF">IM676_11045</name>
</gene>
<reference evidence="3" key="1">
    <citation type="submission" date="2020-10" db="EMBL/GenBank/DDBJ databases">
        <title>Genome-based taxonomic classification of the species Anabaenopsis elenkinii.</title>
        <authorList>
            <person name="Delbaje E."/>
            <person name="Andreote A.P.D."/>
            <person name="Pellegrinetti T.A."/>
            <person name="Cruz R.B."/>
            <person name="Branco L.H.Z."/>
            <person name="Fiore M.F."/>
        </authorList>
    </citation>
    <scope>NUCLEOTIDE SEQUENCE [LARGE SCALE GENOMIC DNA]</scope>
    <source>
        <strain evidence="3">CCIBt3563</strain>
    </source>
</reference>
<protein>
    <submittedName>
        <fullName evidence="2">Polysaccharide pyruvyl transferase family protein</fullName>
    </submittedName>
</protein>
<accession>A0A7U3RXR2</accession>
<dbReference type="Pfam" id="PF04230">
    <property type="entry name" value="PS_pyruv_trans"/>
    <property type="match status" value="1"/>
</dbReference>
<dbReference type="GO" id="GO:0016740">
    <property type="term" value="F:transferase activity"/>
    <property type="evidence" value="ECO:0007669"/>
    <property type="project" value="UniProtKB-KW"/>
</dbReference>
<dbReference type="Proteomes" id="UP000593846">
    <property type="component" value="Chromosome"/>
</dbReference>
<sequence>MKNLLYTLRGVPAENLGDLLINNCLIREIAKYVNVDVLHSKKDLNVLKKMSCFDLANVRLIESDKNFDAKLLFSILLGKSKYEYFCITPGHLRLQKLQHRLRYIKNQIILFVMQSWGLKCIWICKSLDSLTLPERILEKIISKYIHRYSVRDSLSLANNKLSAEVWPDLAFLIEPNHNNQQEVYGKKLILSFRGDRGENTQKIIELFAVKLMNESGGSSYFQKVICLANVNRDVSWMRQLANKLSSQIPTPVEFIHNSDLSDSLKLYEHDSIVITDRLHVALPAMINGTLAFPFLEQSLDNKILGIYQDMHWNELVIFRHPQLENLSLIDSLKKYEYLKMQQINLSVKQATDKLHFQIGEIFSQ</sequence>
<feature type="domain" description="Polysaccharide pyruvyl transferase" evidence="1">
    <location>
        <begin position="15"/>
        <end position="289"/>
    </location>
</feature>
<dbReference type="InterPro" id="IPR007345">
    <property type="entry name" value="Polysacch_pyruvyl_Trfase"/>
</dbReference>